<proteinExistence type="predicted"/>
<evidence type="ECO:0000313" key="1">
    <source>
        <dbReference type="EMBL" id="KAI7998041.1"/>
    </source>
</evidence>
<organism evidence="1 2">
    <name type="scientific">Camellia lanceoleosa</name>
    <dbReference type="NCBI Taxonomy" id="1840588"/>
    <lineage>
        <taxon>Eukaryota</taxon>
        <taxon>Viridiplantae</taxon>
        <taxon>Streptophyta</taxon>
        <taxon>Embryophyta</taxon>
        <taxon>Tracheophyta</taxon>
        <taxon>Spermatophyta</taxon>
        <taxon>Magnoliopsida</taxon>
        <taxon>eudicotyledons</taxon>
        <taxon>Gunneridae</taxon>
        <taxon>Pentapetalae</taxon>
        <taxon>asterids</taxon>
        <taxon>Ericales</taxon>
        <taxon>Theaceae</taxon>
        <taxon>Camellia</taxon>
    </lineage>
</organism>
<dbReference type="Proteomes" id="UP001060215">
    <property type="component" value="Chromosome 10"/>
</dbReference>
<evidence type="ECO:0000313" key="2">
    <source>
        <dbReference type="Proteomes" id="UP001060215"/>
    </source>
</evidence>
<protein>
    <submittedName>
        <fullName evidence="1">Uncharacterized protein</fullName>
    </submittedName>
</protein>
<comment type="caution">
    <text evidence="1">The sequence shown here is derived from an EMBL/GenBank/DDBJ whole genome shotgun (WGS) entry which is preliminary data.</text>
</comment>
<dbReference type="EMBL" id="CM045767">
    <property type="protein sequence ID" value="KAI7998041.1"/>
    <property type="molecule type" value="Genomic_DNA"/>
</dbReference>
<reference evidence="1 2" key="1">
    <citation type="journal article" date="2022" name="Plant J.">
        <title>Chromosome-level genome of Camellia lanceoleosa provides a valuable resource for understanding genome evolution and self-incompatibility.</title>
        <authorList>
            <person name="Gong W."/>
            <person name="Xiao S."/>
            <person name="Wang L."/>
            <person name="Liao Z."/>
            <person name="Chang Y."/>
            <person name="Mo W."/>
            <person name="Hu G."/>
            <person name="Li W."/>
            <person name="Zhao G."/>
            <person name="Zhu H."/>
            <person name="Hu X."/>
            <person name="Ji K."/>
            <person name="Xiang X."/>
            <person name="Song Q."/>
            <person name="Yuan D."/>
            <person name="Jin S."/>
            <person name="Zhang L."/>
        </authorList>
    </citation>
    <scope>NUCLEOTIDE SEQUENCE [LARGE SCALE GENOMIC DNA]</scope>
    <source>
        <strain evidence="1">SQ_2022a</strain>
    </source>
</reference>
<sequence length="64" mass="7602">MISFCYLLFLLWVHNLDVFEYFSEFTLLGFIQRFQKHIFQQCFFAYTSTLGDLISMLLVCNSSA</sequence>
<gene>
    <name evidence="1" type="ORF">LOK49_LG10G01572</name>
</gene>
<keyword evidence="2" id="KW-1185">Reference proteome</keyword>
<accession>A0ACC0GDA8</accession>
<name>A0ACC0GDA8_9ERIC</name>